<protein>
    <submittedName>
        <fullName evidence="4">PhzF family phenazine biosynthesis protein</fullName>
    </submittedName>
</protein>
<dbReference type="RefSeq" id="WP_131476714.1">
    <property type="nucleotide sequence ID" value="NZ_SJPE01000015.1"/>
</dbReference>
<evidence type="ECO:0000313" key="5">
    <source>
        <dbReference type="Proteomes" id="UP000293300"/>
    </source>
</evidence>
<accession>A0A4Q9YVT5</accession>
<comment type="similarity">
    <text evidence="1">Belongs to the PhzF family.</text>
</comment>
<dbReference type="GO" id="GO:0005737">
    <property type="term" value="C:cytoplasm"/>
    <property type="evidence" value="ECO:0007669"/>
    <property type="project" value="TreeGrafter"/>
</dbReference>
<dbReference type="PANTHER" id="PTHR13774">
    <property type="entry name" value="PHENAZINE BIOSYNTHESIS PROTEIN"/>
    <property type="match status" value="1"/>
</dbReference>
<proteinExistence type="inferred from homology"/>
<keyword evidence="5" id="KW-1185">Reference proteome</keyword>
<dbReference type="AlphaFoldDB" id="A0A4Q9YVT5"/>
<dbReference type="PANTHER" id="PTHR13774:SF39">
    <property type="entry name" value="BIOSYNTHESIS PROTEIN, PUTATIVE-RELATED"/>
    <property type="match status" value="1"/>
</dbReference>
<dbReference type="Gene3D" id="3.10.310.10">
    <property type="entry name" value="Diaminopimelate Epimerase, Chain A, domain 1"/>
    <property type="match status" value="2"/>
</dbReference>
<dbReference type="PIRSF" id="PIRSF016184">
    <property type="entry name" value="PhzC_PhzF"/>
    <property type="match status" value="1"/>
</dbReference>
<name>A0A4Q9YVT5_9FLAO</name>
<reference evidence="4 5" key="1">
    <citation type="submission" date="2019-02" db="EMBL/GenBank/DDBJ databases">
        <title>Flavobacterium sp. RD-2-33 isolated from forest soil.</title>
        <authorList>
            <person name="Chaudhary D.K."/>
        </authorList>
    </citation>
    <scope>NUCLEOTIDE SEQUENCE [LARGE SCALE GENOMIC DNA]</scope>
    <source>
        <strain evidence="4 5">RD-2-33</strain>
    </source>
</reference>
<dbReference type="SUPFAM" id="SSF54506">
    <property type="entry name" value="Diaminopimelate epimerase-like"/>
    <property type="match status" value="1"/>
</dbReference>
<keyword evidence="2" id="KW-0413">Isomerase</keyword>
<sequence length="258" mass="28616">MENNLKTEVQIINAFVDNNAGGNSAGVVLNADHLSNKQKLSIAQKIGLSETAFVSKSTLADFKLDFFTPKRQIAHCGHATIAVFSYLSQLNLIQNSISSKETIDGTRDILITENLAFMEQKTPYYQEVPALEQKILQSLGITGNDILSEAPISLVNTGNSFIIVPVKNATTLKNIKPDYDLINQISEELDLVGFYIFCTETSHRERVASTRMFAPRYGIDEEAATGMAAGPLACYLFDKLHLKNNRMFVRIQTNLDFS</sequence>
<evidence type="ECO:0000256" key="2">
    <source>
        <dbReference type="ARBA" id="ARBA00023235"/>
    </source>
</evidence>
<dbReference type="NCBIfam" id="TIGR00654">
    <property type="entry name" value="PhzF_family"/>
    <property type="match status" value="1"/>
</dbReference>
<dbReference type="EMBL" id="SJPE01000015">
    <property type="protein sequence ID" value="TBX66142.1"/>
    <property type="molecule type" value="Genomic_DNA"/>
</dbReference>
<evidence type="ECO:0000313" key="4">
    <source>
        <dbReference type="EMBL" id="TBX66142.1"/>
    </source>
</evidence>
<dbReference type="Proteomes" id="UP000293300">
    <property type="component" value="Unassembled WGS sequence"/>
</dbReference>
<dbReference type="InterPro" id="IPR003719">
    <property type="entry name" value="Phenazine_PhzF-like"/>
</dbReference>
<dbReference type="OrthoDB" id="9788221at2"/>
<evidence type="ECO:0000256" key="1">
    <source>
        <dbReference type="ARBA" id="ARBA00008270"/>
    </source>
</evidence>
<dbReference type="GO" id="GO:0016853">
    <property type="term" value="F:isomerase activity"/>
    <property type="evidence" value="ECO:0007669"/>
    <property type="project" value="UniProtKB-KW"/>
</dbReference>
<organism evidence="4 5">
    <name type="scientific">Flavobacterium silvisoli</name>
    <dbReference type="NCBI Taxonomy" id="2529433"/>
    <lineage>
        <taxon>Bacteria</taxon>
        <taxon>Pseudomonadati</taxon>
        <taxon>Bacteroidota</taxon>
        <taxon>Flavobacteriia</taxon>
        <taxon>Flavobacteriales</taxon>
        <taxon>Flavobacteriaceae</taxon>
        <taxon>Flavobacterium</taxon>
    </lineage>
</organism>
<gene>
    <name evidence="4" type="ORF">EZL74_11175</name>
</gene>
<dbReference type="Pfam" id="PF02567">
    <property type="entry name" value="PhzC-PhzF"/>
    <property type="match status" value="1"/>
</dbReference>
<feature type="active site" evidence="3">
    <location>
        <position position="50"/>
    </location>
</feature>
<evidence type="ECO:0000256" key="3">
    <source>
        <dbReference type="PIRSR" id="PIRSR016184-1"/>
    </source>
</evidence>
<comment type="caution">
    <text evidence="4">The sequence shown here is derived from an EMBL/GenBank/DDBJ whole genome shotgun (WGS) entry which is preliminary data.</text>
</comment>